<evidence type="ECO:0000313" key="1">
    <source>
        <dbReference type="EMBL" id="OGY67485.1"/>
    </source>
</evidence>
<protein>
    <recommendedName>
        <fullName evidence="3">Phosphoribosyltransferase domain-containing protein</fullName>
    </recommendedName>
</protein>
<comment type="caution">
    <text evidence="1">The sequence shown here is derived from an EMBL/GenBank/DDBJ whole genome shotgun (WGS) entry which is preliminary data.</text>
</comment>
<proteinExistence type="predicted"/>
<dbReference type="CDD" id="cd06223">
    <property type="entry name" value="PRTases_typeI"/>
    <property type="match status" value="1"/>
</dbReference>
<dbReference type="SUPFAM" id="SSF53271">
    <property type="entry name" value="PRTase-like"/>
    <property type="match status" value="1"/>
</dbReference>
<reference evidence="1 2" key="1">
    <citation type="journal article" date="2016" name="Nat. Commun.">
        <title>Thousands of microbial genomes shed light on interconnected biogeochemical processes in an aquifer system.</title>
        <authorList>
            <person name="Anantharaman K."/>
            <person name="Brown C.T."/>
            <person name="Hug L.A."/>
            <person name="Sharon I."/>
            <person name="Castelle C.J."/>
            <person name="Probst A.J."/>
            <person name="Thomas B.C."/>
            <person name="Singh A."/>
            <person name="Wilkins M.J."/>
            <person name="Karaoz U."/>
            <person name="Brodie E.L."/>
            <person name="Williams K.H."/>
            <person name="Hubbard S.S."/>
            <person name="Banfield J.F."/>
        </authorList>
    </citation>
    <scope>NUCLEOTIDE SEQUENCE [LARGE SCALE GENOMIC DNA]</scope>
</reference>
<dbReference type="EMBL" id="MHJL01000021">
    <property type="protein sequence ID" value="OGY67485.1"/>
    <property type="molecule type" value="Genomic_DNA"/>
</dbReference>
<dbReference type="InterPro" id="IPR029057">
    <property type="entry name" value="PRTase-like"/>
</dbReference>
<dbReference type="STRING" id="1798409.A3I24_00085"/>
<dbReference type="AlphaFoldDB" id="A0A1G1ZSN2"/>
<name>A0A1G1ZSN2_9BACT</name>
<gene>
    <name evidence="1" type="ORF">A3I24_00085</name>
</gene>
<accession>A0A1G1ZSN2</accession>
<dbReference type="Gene3D" id="3.40.50.2020">
    <property type="match status" value="2"/>
</dbReference>
<evidence type="ECO:0008006" key="3">
    <source>
        <dbReference type="Google" id="ProtNLM"/>
    </source>
</evidence>
<dbReference type="InterPro" id="IPR000836">
    <property type="entry name" value="PRTase_dom"/>
</dbReference>
<organism evidence="1 2">
    <name type="scientific">Candidatus Harrisonbacteria bacterium RIFCSPLOWO2_02_FULL_41_13b</name>
    <dbReference type="NCBI Taxonomy" id="1798409"/>
    <lineage>
        <taxon>Bacteria</taxon>
        <taxon>Candidatus Harrisoniibacteriota</taxon>
    </lineage>
</organism>
<dbReference type="Proteomes" id="UP000177690">
    <property type="component" value="Unassembled WGS sequence"/>
</dbReference>
<sequence>MANQPPNAGIQVYTWEEFEVDARKIADTIKAWGKKFKYIYGPPRGGVILAVKLSHLLCPDRERKPGLPNNFGFMSFYMPEFWEKTLVVDDIADTGQTLWNFNNCGSFIVTLFKHPQSTITPDIWIREKDDRWVQFPWEAP</sequence>
<evidence type="ECO:0000313" key="2">
    <source>
        <dbReference type="Proteomes" id="UP000177690"/>
    </source>
</evidence>